<dbReference type="PANTHER" id="PTHR43798:SF33">
    <property type="entry name" value="HYDROLASE, PUTATIVE (AFU_ORTHOLOGUE AFUA_2G14860)-RELATED"/>
    <property type="match status" value="1"/>
</dbReference>
<feature type="domain" description="AB hydrolase-1" evidence="1">
    <location>
        <begin position="22"/>
        <end position="246"/>
    </location>
</feature>
<organism evidence="2 3">
    <name type="scientific">Asprobacillus argus</name>
    <dbReference type="NCBI Taxonomy" id="3076534"/>
    <lineage>
        <taxon>Bacteria</taxon>
        <taxon>Pseudomonadati</taxon>
        <taxon>Bacteroidota</taxon>
        <taxon>Flavobacteriia</taxon>
        <taxon>Flavobacteriales</taxon>
        <taxon>Flavobacteriaceae</taxon>
        <taxon>Asprobacillus</taxon>
    </lineage>
</organism>
<dbReference type="Proteomes" id="UP001257277">
    <property type="component" value="Unassembled WGS sequence"/>
</dbReference>
<dbReference type="EMBL" id="JAVTTO010000001">
    <property type="protein sequence ID" value="MDT7831425.1"/>
    <property type="molecule type" value="Genomic_DNA"/>
</dbReference>
<accession>A0ABU3LCH5</accession>
<dbReference type="PRINTS" id="PR00111">
    <property type="entry name" value="ABHYDROLASE"/>
</dbReference>
<evidence type="ECO:0000259" key="1">
    <source>
        <dbReference type="Pfam" id="PF00561"/>
    </source>
</evidence>
<name>A0ABU3LCH5_9FLAO</name>
<dbReference type="Gene3D" id="3.40.50.1820">
    <property type="entry name" value="alpha/beta hydrolase"/>
    <property type="match status" value="1"/>
</dbReference>
<evidence type="ECO:0000313" key="3">
    <source>
        <dbReference type="Proteomes" id="UP001257277"/>
    </source>
</evidence>
<dbReference type="InterPro" id="IPR050266">
    <property type="entry name" value="AB_hydrolase_sf"/>
</dbReference>
<dbReference type="RefSeq" id="WP_349240670.1">
    <property type="nucleotide sequence ID" value="NZ_JAVTTO010000001.1"/>
</dbReference>
<evidence type="ECO:0000313" key="2">
    <source>
        <dbReference type="EMBL" id="MDT7831425.1"/>
    </source>
</evidence>
<dbReference type="InterPro" id="IPR000073">
    <property type="entry name" value="AB_hydrolase_1"/>
</dbReference>
<proteinExistence type="predicted"/>
<gene>
    <name evidence="2" type="ORF">RQM59_03480</name>
</gene>
<keyword evidence="2" id="KW-0378">Hydrolase</keyword>
<dbReference type="GO" id="GO:0016787">
    <property type="term" value="F:hydrolase activity"/>
    <property type="evidence" value="ECO:0007669"/>
    <property type="project" value="UniProtKB-KW"/>
</dbReference>
<dbReference type="Pfam" id="PF00561">
    <property type="entry name" value="Abhydrolase_1"/>
    <property type="match status" value="1"/>
</dbReference>
<dbReference type="PANTHER" id="PTHR43798">
    <property type="entry name" value="MONOACYLGLYCEROL LIPASE"/>
    <property type="match status" value="1"/>
</dbReference>
<keyword evidence="3" id="KW-1185">Reference proteome</keyword>
<protein>
    <submittedName>
        <fullName evidence="2">Alpha/beta hydrolase</fullName>
    </submittedName>
</protein>
<sequence>MQKTVLFKNSKISFSDTGKGSVVVLLHGFLENNMMWKDVIPVLSKNRRVIAIELLGHGGTEAIGYVHSMELMAEAVKAVLKNLRIRRIALIGHSMGGYVALAFADKYPEKIKGLCLMNSTSLPDDDERKTLRARANKMVQNNFENMVRMSFTNLFSEKSRTVFKSELKMALEEALQTPVQGYIACQEGMRIRSNRMKVLQKNDFKRLIIIGKKDPVLDYETSLEEVKKTNAEAMVFNDGHMSHIENKSSLTEALKTFLRDL</sequence>
<dbReference type="InterPro" id="IPR029058">
    <property type="entry name" value="AB_hydrolase_fold"/>
</dbReference>
<comment type="caution">
    <text evidence="2">The sequence shown here is derived from an EMBL/GenBank/DDBJ whole genome shotgun (WGS) entry which is preliminary data.</text>
</comment>
<dbReference type="SUPFAM" id="SSF53474">
    <property type="entry name" value="alpha/beta-Hydrolases"/>
    <property type="match status" value="1"/>
</dbReference>
<reference evidence="2 3" key="1">
    <citation type="submission" date="2023-09" db="EMBL/GenBank/DDBJ databases">
        <title>Novel taxa isolated from Blanes Bay.</title>
        <authorList>
            <person name="Rey-Velasco X."/>
            <person name="Lucena T."/>
        </authorList>
    </citation>
    <scope>NUCLEOTIDE SEQUENCE [LARGE SCALE GENOMIC DNA]</scope>
    <source>
        <strain evidence="2 3">S356</strain>
    </source>
</reference>